<dbReference type="GO" id="GO:0000774">
    <property type="term" value="F:adenyl-nucleotide exchange factor activity"/>
    <property type="evidence" value="ECO:0007669"/>
    <property type="project" value="InterPro"/>
</dbReference>
<comment type="caution">
    <text evidence="13">The sequence shown here is derived from an EMBL/GenBank/DDBJ whole genome shotgun (WGS) entry which is preliminary data.</text>
</comment>
<evidence type="ECO:0000256" key="1">
    <source>
        <dbReference type="ARBA" id="ARBA00004496"/>
    </source>
</evidence>
<evidence type="ECO:0000256" key="7">
    <source>
        <dbReference type="ARBA" id="ARBA00053401"/>
    </source>
</evidence>
<sequence length="166" mass="18901">MPEEIKETAKELPKEKTEEELFKEALEDQKNKLLRALADFDNYKKRVAIEQDQFVQFANEGIIRDLLPVLDGLDKALESAETSKTNENLVKGIALVKRQMLDAFKKIGVIEIESIGKPYDANIHEAIMKKKSNEPENVIIEEMQKGYTLNGRVIRPSMVIVSKKGE</sequence>
<evidence type="ECO:0000256" key="12">
    <source>
        <dbReference type="RuleBase" id="RU004478"/>
    </source>
</evidence>
<keyword evidence="6 10" id="KW-0143">Chaperone</keyword>
<accession>A0A833L120</accession>
<evidence type="ECO:0000256" key="9">
    <source>
        <dbReference type="ARBA" id="ARBA00076414"/>
    </source>
</evidence>
<dbReference type="PANTHER" id="PTHR21237">
    <property type="entry name" value="GRPE PROTEIN"/>
    <property type="match status" value="1"/>
</dbReference>
<evidence type="ECO:0000256" key="8">
    <source>
        <dbReference type="ARBA" id="ARBA00072274"/>
    </source>
</evidence>
<dbReference type="PRINTS" id="PR00773">
    <property type="entry name" value="GRPEPROTEIN"/>
</dbReference>
<dbReference type="Gene3D" id="3.90.20.20">
    <property type="match status" value="1"/>
</dbReference>
<keyword evidence="5 10" id="KW-0346">Stress response</keyword>
<dbReference type="PROSITE" id="PS01071">
    <property type="entry name" value="GRPE"/>
    <property type="match status" value="1"/>
</dbReference>
<dbReference type="EMBL" id="WPAF01000013">
    <property type="protein sequence ID" value="KAF0134061.1"/>
    <property type="molecule type" value="Genomic_DNA"/>
</dbReference>
<dbReference type="GO" id="GO:0006457">
    <property type="term" value="P:protein folding"/>
    <property type="evidence" value="ECO:0007669"/>
    <property type="project" value="InterPro"/>
</dbReference>
<dbReference type="GO" id="GO:0042803">
    <property type="term" value="F:protein homodimerization activity"/>
    <property type="evidence" value="ECO:0007669"/>
    <property type="project" value="InterPro"/>
</dbReference>
<evidence type="ECO:0000313" key="14">
    <source>
        <dbReference type="Proteomes" id="UP000488506"/>
    </source>
</evidence>
<proteinExistence type="inferred from homology"/>
<gene>
    <name evidence="10" type="primary">grpE</name>
    <name evidence="13" type="ORF">FD145_915</name>
</gene>
<comment type="similarity">
    <text evidence="2 10 12">Belongs to the GrpE family.</text>
</comment>
<dbReference type="SUPFAM" id="SSF58014">
    <property type="entry name" value="Coiled-coil domain of nucleotide exchange factor GrpE"/>
    <property type="match status" value="1"/>
</dbReference>
<evidence type="ECO:0000313" key="13">
    <source>
        <dbReference type="EMBL" id="KAF0134061.1"/>
    </source>
</evidence>
<comment type="subunit">
    <text evidence="3 10">Homodimer.</text>
</comment>
<dbReference type="InterPro" id="IPR013805">
    <property type="entry name" value="GrpE_CC"/>
</dbReference>
<dbReference type="GO" id="GO:0051082">
    <property type="term" value="F:unfolded protein binding"/>
    <property type="evidence" value="ECO:0007669"/>
    <property type="project" value="TreeGrafter"/>
</dbReference>
<dbReference type="FunFam" id="2.30.22.10:FF:000001">
    <property type="entry name" value="Protein GrpE"/>
    <property type="match status" value="1"/>
</dbReference>
<dbReference type="PANTHER" id="PTHR21237:SF23">
    <property type="entry name" value="GRPE PROTEIN HOMOLOG, MITOCHONDRIAL"/>
    <property type="match status" value="1"/>
</dbReference>
<dbReference type="InterPro" id="IPR000740">
    <property type="entry name" value="GrpE"/>
</dbReference>
<dbReference type="AlphaFoldDB" id="A0A833L120"/>
<keyword evidence="4 10" id="KW-0963">Cytoplasm</keyword>
<dbReference type="Gene3D" id="2.30.22.10">
    <property type="entry name" value="Head domain of nucleotide exchange factor GrpE"/>
    <property type="match status" value="1"/>
</dbReference>
<reference evidence="13 14" key="1">
    <citation type="submission" date="2019-12" db="EMBL/GenBank/DDBJ databases">
        <authorList>
            <person name="Wolfe R."/>
            <person name="Danczak R."/>
            <person name="Wilkins M."/>
        </authorList>
    </citation>
    <scope>NUCLEOTIDE SEQUENCE [LARGE SCALE GENOMIC DNA]</scope>
    <source>
        <strain evidence="13">X2_MaxBin.013</strain>
    </source>
</reference>
<comment type="subcellular location">
    <subcellularLocation>
        <location evidence="1 10">Cytoplasm</location>
    </subcellularLocation>
</comment>
<evidence type="ECO:0000256" key="11">
    <source>
        <dbReference type="RuleBase" id="RU000639"/>
    </source>
</evidence>
<dbReference type="SUPFAM" id="SSF51064">
    <property type="entry name" value="Head domain of nucleotide exchange factor GrpE"/>
    <property type="match status" value="1"/>
</dbReference>
<dbReference type="HAMAP" id="MF_01151">
    <property type="entry name" value="GrpE"/>
    <property type="match status" value="1"/>
</dbReference>
<name>A0A833L120_UNCSA</name>
<dbReference type="GO" id="GO:0005737">
    <property type="term" value="C:cytoplasm"/>
    <property type="evidence" value="ECO:0007669"/>
    <property type="project" value="UniProtKB-SubCell"/>
</dbReference>
<protein>
    <recommendedName>
        <fullName evidence="8 10">Protein GrpE</fullName>
    </recommendedName>
    <alternativeName>
        <fullName evidence="9 10">HSP-70 cofactor</fullName>
    </alternativeName>
</protein>
<evidence type="ECO:0000256" key="5">
    <source>
        <dbReference type="ARBA" id="ARBA00023016"/>
    </source>
</evidence>
<dbReference type="InterPro" id="IPR009012">
    <property type="entry name" value="GrpE_head"/>
</dbReference>
<organism evidence="13 14">
    <name type="scientific">Candidatus Saganbacteria bacterium</name>
    <dbReference type="NCBI Taxonomy" id="2575572"/>
    <lineage>
        <taxon>Bacteria</taxon>
        <taxon>Bacillati</taxon>
        <taxon>Saganbacteria</taxon>
    </lineage>
</organism>
<dbReference type="Pfam" id="PF01025">
    <property type="entry name" value="GrpE"/>
    <property type="match status" value="1"/>
</dbReference>
<evidence type="ECO:0000256" key="6">
    <source>
        <dbReference type="ARBA" id="ARBA00023186"/>
    </source>
</evidence>
<comment type="function">
    <text evidence="7 10 11">Participates actively in the response to hyperosmotic and heat shock by preventing the aggregation of stress-denatured proteins, in association with DnaK and GrpE. It is the nucleotide exchange factor for DnaK and may function as a thermosensor. Unfolded proteins bind initially to DnaJ; upon interaction with the DnaJ-bound protein, DnaK hydrolyzes its bound ATP, resulting in the formation of a stable complex. GrpE releases ADP from DnaK; ATP binding to DnaK triggers the release of the substrate protein, thus completing the reaction cycle. Several rounds of ATP-dependent interactions between DnaJ, DnaK and GrpE are required for fully efficient folding.</text>
</comment>
<evidence type="ECO:0000256" key="2">
    <source>
        <dbReference type="ARBA" id="ARBA00009054"/>
    </source>
</evidence>
<evidence type="ECO:0000256" key="3">
    <source>
        <dbReference type="ARBA" id="ARBA00011738"/>
    </source>
</evidence>
<dbReference type="GO" id="GO:0051087">
    <property type="term" value="F:protein-folding chaperone binding"/>
    <property type="evidence" value="ECO:0007669"/>
    <property type="project" value="InterPro"/>
</dbReference>
<dbReference type="NCBIfam" id="NF010738">
    <property type="entry name" value="PRK14140.1"/>
    <property type="match status" value="1"/>
</dbReference>
<evidence type="ECO:0000256" key="10">
    <source>
        <dbReference type="HAMAP-Rule" id="MF_01151"/>
    </source>
</evidence>
<evidence type="ECO:0000256" key="4">
    <source>
        <dbReference type="ARBA" id="ARBA00022490"/>
    </source>
</evidence>
<dbReference type="CDD" id="cd00446">
    <property type="entry name" value="GrpE"/>
    <property type="match status" value="1"/>
</dbReference>
<dbReference type="Proteomes" id="UP000488506">
    <property type="component" value="Unassembled WGS sequence"/>
</dbReference>